<comment type="catalytic activity">
    <reaction evidence="5">
        <text>phosphoethanolamine + S-adenosyl-L-methionine = N-methylethanolamine phosphate + S-adenosyl-L-homocysteine + H(+)</text>
        <dbReference type="Rhea" id="RHEA:20365"/>
        <dbReference type="ChEBI" id="CHEBI:15378"/>
        <dbReference type="ChEBI" id="CHEBI:57781"/>
        <dbReference type="ChEBI" id="CHEBI:57856"/>
        <dbReference type="ChEBI" id="CHEBI:58190"/>
        <dbReference type="ChEBI" id="CHEBI:59789"/>
        <dbReference type="EC" id="2.1.1.103"/>
    </reaction>
    <physiologicalReaction direction="left-to-right" evidence="5">
        <dbReference type="Rhea" id="RHEA:20366"/>
    </physiologicalReaction>
</comment>
<feature type="region of interest" description="Disordered" evidence="6">
    <location>
        <begin position="535"/>
        <end position="555"/>
    </location>
</feature>
<dbReference type="PANTHER" id="PTHR44307:SF18">
    <property type="entry name" value="PHOSPHOETHANOLAMINE N-METHYLTRANSFERASE 1"/>
    <property type="match status" value="1"/>
</dbReference>
<name>A0A914I1G1_GLORO</name>
<evidence type="ECO:0000256" key="1">
    <source>
        <dbReference type="ARBA" id="ARBA00004969"/>
    </source>
</evidence>
<dbReference type="InterPro" id="IPR029063">
    <property type="entry name" value="SAM-dependent_MTases_sf"/>
</dbReference>
<evidence type="ECO:0000256" key="3">
    <source>
        <dbReference type="ARBA" id="ARBA00022679"/>
    </source>
</evidence>
<keyword evidence="8" id="KW-1185">Reference proteome</keyword>
<dbReference type="GO" id="GO:0000234">
    <property type="term" value="F:phosphoethanolamine N-methyltransferase activity"/>
    <property type="evidence" value="ECO:0007669"/>
    <property type="project" value="UniProtKB-EC"/>
</dbReference>
<comment type="pathway">
    <text evidence="2">Lipid metabolism.</text>
</comment>
<evidence type="ECO:0000256" key="2">
    <source>
        <dbReference type="ARBA" id="ARBA00005189"/>
    </source>
</evidence>
<dbReference type="AlphaFoldDB" id="A0A914I1G1"/>
<organism evidence="8 9">
    <name type="scientific">Globodera rostochiensis</name>
    <name type="common">Golden nematode worm</name>
    <name type="synonym">Heterodera rostochiensis</name>
    <dbReference type="NCBI Taxonomy" id="31243"/>
    <lineage>
        <taxon>Eukaryota</taxon>
        <taxon>Metazoa</taxon>
        <taxon>Ecdysozoa</taxon>
        <taxon>Nematoda</taxon>
        <taxon>Chromadorea</taxon>
        <taxon>Rhabditida</taxon>
        <taxon>Tylenchina</taxon>
        <taxon>Tylenchomorpha</taxon>
        <taxon>Tylenchoidea</taxon>
        <taxon>Heteroderidae</taxon>
        <taxon>Heteroderinae</taxon>
        <taxon>Globodera</taxon>
    </lineage>
</organism>
<dbReference type="PANTHER" id="PTHR44307">
    <property type="entry name" value="PHOSPHOETHANOLAMINE METHYLTRANSFERASE"/>
    <property type="match status" value="1"/>
</dbReference>
<comment type="pathway">
    <text evidence="1">Phospholipid metabolism; phosphatidylcholine biosynthesis.</text>
</comment>
<dbReference type="InterPro" id="IPR041698">
    <property type="entry name" value="Methyltransf_25"/>
</dbReference>
<keyword evidence="3" id="KW-0808">Transferase</keyword>
<dbReference type="Proteomes" id="UP000887572">
    <property type="component" value="Unplaced"/>
</dbReference>
<feature type="domain" description="Methyltransferase" evidence="7">
    <location>
        <begin position="56"/>
        <end position="150"/>
    </location>
</feature>
<dbReference type="SUPFAM" id="SSF53335">
    <property type="entry name" value="S-adenosyl-L-methionine-dependent methyltransferases"/>
    <property type="match status" value="1"/>
</dbReference>
<dbReference type="EC" id="2.1.1.103" evidence="4"/>
<feature type="compositionally biased region" description="Basic residues" evidence="6">
    <location>
        <begin position="541"/>
        <end position="555"/>
    </location>
</feature>
<evidence type="ECO:0000256" key="5">
    <source>
        <dbReference type="ARBA" id="ARBA00047622"/>
    </source>
</evidence>
<dbReference type="CDD" id="cd02440">
    <property type="entry name" value="AdoMet_MTases"/>
    <property type="match status" value="1"/>
</dbReference>
<dbReference type="Gene3D" id="3.40.50.150">
    <property type="entry name" value="Vaccinia Virus protein VP39"/>
    <property type="match status" value="1"/>
</dbReference>
<dbReference type="Pfam" id="PF13649">
    <property type="entry name" value="Methyltransf_25"/>
    <property type="match status" value="1"/>
</dbReference>
<proteinExistence type="predicted"/>
<protein>
    <recommendedName>
        <fullName evidence="4">phosphoethanolamine N-methyltransferase</fullName>
        <ecNumber evidence="4">2.1.1.103</ecNumber>
    </recommendedName>
</protein>
<evidence type="ECO:0000256" key="4">
    <source>
        <dbReference type="ARBA" id="ARBA00035674"/>
    </source>
</evidence>
<accession>A0A914I1G1</accession>
<dbReference type="Gene3D" id="3.40.50.12180">
    <property type="match status" value="1"/>
</dbReference>
<reference evidence="9" key="1">
    <citation type="submission" date="2022-11" db="UniProtKB">
        <authorList>
            <consortium name="WormBaseParasite"/>
        </authorList>
    </citation>
    <scope>IDENTIFICATION</scope>
</reference>
<dbReference type="WBParaSite" id="Gr19_v10_g5719.t2">
    <property type="protein sequence ID" value="Gr19_v10_g5719.t2"/>
    <property type="gene ID" value="Gr19_v10_g5719"/>
</dbReference>
<evidence type="ECO:0000256" key="6">
    <source>
        <dbReference type="SAM" id="MobiDB-lite"/>
    </source>
</evidence>
<evidence type="ECO:0000259" key="7">
    <source>
        <dbReference type="Pfam" id="PF13649"/>
    </source>
</evidence>
<feature type="region of interest" description="Disordered" evidence="6">
    <location>
        <begin position="160"/>
        <end position="185"/>
    </location>
</feature>
<evidence type="ECO:0000313" key="9">
    <source>
        <dbReference type="WBParaSite" id="Gr19_v10_g5719.t2"/>
    </source>
</evidence>
<sequence length="555" mass="63512">MPQGSDERQKYLSFWDQFSGRADNSAMMLNANADQIEALDRANILALLPSVNGKFVVDIGAGIGRFTTVFAQSEASRVVATDFVHSFVEKNRERNSEYANVEWRVGDATGLQFDEGSVDLVFTNWLLMYMSDEEVVQFVANALQWLRPDGYLHLRESCSEPSTKKSVDNSSSSSSSLHNKSQPNPTRYRLSSAYIQLLRNIRHIEDESGKIWRFDVQWACSVGVYIERQLNWRQVHWLARKVPATDNNTISIPKSVETLAKQFADKWPAEQKEFDHRMDVQKPGWMQKALDRCLDEMELNGDGIMFGFSGRKIFTEFGVDAEALTQRVGRRIWAVETDPFAYRHALTRANQCGDRRVRLAWHFDLESALDFWGNAGQSMPMFEAVVGTEMLAQLQDERIVNKFARMLGGGAQIASVELVKPGKDQNDKFRANLKLLRSRFIVNEEIEVDQLDNGYKILIVMAKLQQKEKRLPRFPAQQKDAINTLLGGCPVQFCDILKRIDAMEYRHAPDYDDIENMMGNIPRGPELPYDFHYTTVGSRGHSQRPRASLHRHTRQ</sequence>
<evidence type="ECO:0000313" key="8">
    <source>
        <dbReference type="Proteomes" id="UP000887572"/>
    </source>
</evidence>